<keyword evidence="2" id="KW-0472">Membrane</keyword>
<gene>
    <name evidence="3" type="ORF">NP233_g10826</name>
</gene>
<proteinExistence type="predicted"/>
<sequence length="431" mass="46466">MSSEKVTLGTPPLSLRRWHFRSLPGTIVYVQVSIIKSSGEYRNRGEIPVTGCAYCVLSSGDARSTSGSADLAVSHQHCQSASKAFRVFYIFTMCAFCSMVSLRVGTMWDYHVDVAYISSSQNDKLKDKIKVAVATQIKPYYDPTFLGSNCSLRPFPTWFSAYFVAALIFNITALSLTAFHTIVKSADAEKDMRQEFRLLAFLIVCIAASAAILIIFALGPSQQISKQIASGFFILIHVSMGSRIFLTFSPVELNGPIIVSFGNSAVGPSRRIADSDPSWGSPSTINQSAIRSFPYSSTTKPSSRAGPTRPISLATSESHMVPLTASLSPPPPRHYPLDTPISMSGTSSLEGGDGKRETDAFLVPAAGPVTAAPAVTVLPAKPRAYRPLPVPPVASVQIPRNAVDSSEALTSTILSTKKRNKLTDVQSGWME</sequence>
<evidence type="ECO:0000313" key="3">
    <source>
        <dbReference type="EMBL" id="KAJ3560458.1"/>
    </source>
</evidence>
<dbReference type="AlphaFoldDB" id="A0AAD5YRI2"/>
<feature type="region of interest" description="Disordered" evidence="1">
    <location>
        <begin position="322"/>
        <end position="356"/>
    </location>
</feature>
<evidence type="ECO:0000256" key="2">
    <source>
        <dbReference type="SAM" id="Phobius"/>
    </source>
</evidence>
<dbReference type="EMBL" id="JANIEX010001168">
    <property type="protein sequence ID" value="KAJ3560458.1"/>
    <property type="molecule type" value="Genomic_DNA"/>
</dbReference>
<keyword evidence="2" id="KW-1133">Transmembrane helix</keyword>
<keyword evidence="4" id="KW-1185">Reference proteome</keyword>
<protein>
    <submittedName>
        <fullName evidence="3">Uncharacterized protein</fullName>
    </submittedName>
</protein>
<feature type="transmembrane region" description="Helical" evidence="2">
    <location>
        <begin position="195"/>
        <end position="216"/>
    </location>
</feature>
<evidence type="ECO:0000256" key="1">
    <source>
        <dbReference type="SAM" id="MobiDB-lite"/>
    </source>
</evidence>
<accession>A0AAD5YRI2</accession>
<organism evidence="3 4">
    <name type="scientific">Leucocoprinus birnbaumii</name>
    <dbReference type="NCBI Taxonomy" id="56174"/>
    <lineage>
        <taxon>Eukaryota</taxon>
        <taxon>Fungi</taxon>
        <taxon>Dikarya</taxon>
        <taxon>Basidiomycota</taxon>
        <taxon>Agaricomycotina</taxon>
        <taxon>Agaricomycetes</taxon>
        <taxon>Agaricomycetidae</taxon>
        <taxon>Agaricales</taxon>
        <taxon>Agaricineae</taxon>
        <taxon>Agaricaceae</taxon>
        <taxon>Leucocoprinus</taxon>
    </lineage>
</organism>
<feature type="transmembrane region" description="Helical" evidence="2">
    <location>
        <begin position="161"/>
        <end position="183"/>
    </location>
</feature>
<keyword evidence="2" id="KW-0812">Transmembrane</keyword>
<dbReference type="Proteomes" id="UP001213000">
    <property type="component" value="Unassembled WGS sequence"/>
</dbReference>
<evidence type="ECO:0000313" key="4">
    <source>
        <dbReference type="Proteomes" id="UP001213000"/>
    </source>
</evidence>
<reference evidence="3" key="1">
    <citation type="submission" date="2022-07" db="EMBL/GenBank/DDBJ databases">
        <title>Genome Sequence of Leucocoprinus birnbaumii.</title>
        <authorList>
            <person name="Buettner E."/>
        </authorList>
    </citation>
    <scope>NUCLEOTIDE SEQUENCE</scope>
    <source>
        <strain evidence="3">VT141</strain>
    </source>
</reference>
<feature type="transmembrane region" description="Helical" evidence="2">
    <location>
        <begin position="87"/>
        <end position="108"/>
    </location>
</feature>
<comment type="caution">
    <text evidence="3">The sequence shown here is derived from an EMBL/GenBank/DDBJ whole genome shotgun (WGS) entry which is preliminary data.</text>
</comment>
<name>A0AAD5YRI2_9AGAR</name>